<evidence type="ECO:0000256" key="1">
    <source>
        <dbReference type="SAM" id="Phobius"/>
    </source>
</evidence>
<keyword evidence="1" id="KW-0472">Membrane</keyword>
<dbReference type="EMBL" id="OZ020110">
    <property type="protein sequence ID" value="CAK9263048.1"/>
    <property type="molecule type" value="Genomic_DNA"/>
</dbReference>
<gene>
    <name evidence="2" type="ORF">CSSPJE1EN1_LOCUS8526</name>
</gene>
<feature type="transmembrane region" description="Helical" evidence="1">
    <location>
        <begin position="28"/>
        <end position="48"/>
    </location>
</feature>
<organism evidence="2 3">
    <name type="scientific">Sphagnum jensenii</name>
    <dbReference type="NCBI Taxonomy" id="128206"/>
    <lineage>
        <taxon>Eukaryota</taxon>
        <taxon>Viridiplantae</taxon>
        <taxon>Streptophyta</taxon>
        <taxon>Embryophyta</taxon>
        <taxon>Bryophyta</taxon>
        <taxon>Sphagnophytina</taxon>
        <taxon>Sphagnopsida</taxon>
        <taxon>Sphagnales</taxon>
        <taxon>Sphagnaceae</taxon>
        <taxon>Sphagnum</taxon>
    </lineage>
</organism>
<evidence type="ECO:0000313" key="2">
    <source>
        <dbReference type="EMBL" id="CAK9263048.1"/>
    </source>
</evidence>
<keyword evidence="1" id="KW-1133">Transmembrane helix</keyword>
<reference evidence="2" key="1">
    <citation type="submission" date="2024-02" db="EMBL/GenBank/DDBJ databases">
        <authorList>
            <consortium name="ELIXIR-Norway"/>
            <consortium name="Elixir Norway"/>
        </authorList>
    </citation>
    <scope>NUCLEOTIDE SEQUENCE</scope>
</reference>
<accession>A0ABP0W8A9</accession>
<keyword evidence="1" id="KW-0812">Transmembrane</keyword>
<dbReference type="Proteomes" id="UP001497444">
    <property type="component" value="Chromosome 15"/>
</dbReference>
<evidence type="ECO:0000313" key="3">
    <source>
        <dbReference type="Proteomes" id="UP001497444"/>
    </source>
</evidence>
<sequence length="103" mass="10933">MDPCRVEDDHYTSGMSCVVGPTREEETVLLLLLLLFSVSLLLLCCTVASGPSAHTATDYDDVAATVGSPTLWFPQTTHHAYVLAIPSLVSLLATEVARGSAVL</sequence>
<keyword evidence="3" id="KW-1185">Reference proteome</keyword>
<protein>
    <submittedName>
        <fullName evidence="2">Uncharacterized protein</fullName>
    </submittedName>
</protein>
<name>A0ABP0W8A9_9BRYO</name>
<proteinExistence type="predicted"/>